<keyword evidence="2" id="KW-1185">Reference proteome</keyword>
<name>A0ABR3CKM4_9PEZI</name>
<dbReference type="Proteomes" id="UP001430584">
    <property type="component" value="Unassembled WGS sequence"/>
</dbReference>
<evidence type="ECO:0000313" key="1">
    <source>
        <dbReference type="EMBL" id="KAL0261183.1"/>
    </source>
</evidence>
<dbReference type="RefSeq" id="XP_066634212.1">
    <property type="nucleotide sequence ID" value="XM_066776331.1"/>
</dbReference>
<proteinExistence type="predicted"/>
<dbReference type="EMBL" id="JAJVCZ030000004">
    <property type="protein sequence ID" value="KAL0261183.1"/>
    <property type="molecule type" value="Genomic_DNA"/>
</dbReference>
<gene>
    <name evidence="1" type="ORF">SLS55_004879</name>
</gene>
<protein>
    <submittedName>
        <fullName evidence="1">Uncharacterized protein</fullName>
    </submittedName>
</protein>
<sequence>MTENQLHYWGAPPPPWLPEEKEHELRIRLTNALRSFCRCANDILDCKTIVSKFSEAVNLLASMTLTENGISGAEQYWTMESDKTPALSNEALEFEMRLQQEMASQVVPELAIVRFQRYAAVLIAHDAGKTLKDETDMMRKHVENHPRSIRGYATSPEYQRCLRKLGTDSMKRLLAAKEKLIDQIASLEAGKFQEMPMGTRRQPSLGRELRGSHLDNTKQMSRRVDTVIGATDEPYRTDRFEELLEMDAHIRGRWIAR</sequence>
<comment type="caution">
    <text evidence="1">The sequence shown here is derived from an EMBL/GenBank/DDBJ whole genome shotgun (WGS) entry which is preliminary data.</text>
</comment>
<evidence type="ECO:0000313" key="2">
    <source>
        <dbReference type="Proteomes" id="UP001430584"/>
    </source>
</evidence>
<dbReference type="GeneID" id="92008964"/>
<accession>A0ABR3CKM4</accession>
<organism evidence="1 2">
    <name type="scientific">Diplodia seriata</name>
    <dbReference type="NCBI Taxonomy" id="420778"/>
    <lineage>
        <taxon>Eukaryota</taxon>
        <taxon>Fungi</taxon>
        <taxon>Dikarya</taxon>
        <taxon>Ascomycota</taxon>
        <taxon>Pezizomycotina</taxon>
        <taxon>Dothideomycetes</taxon>
        <taxon>Dothideomycetes incertae sedis</taxon>
        <taxon>Botryosphaeriales</taxon>
        <taxon>Botryosphaeriaceae</taxon>
        <taxon>Diplodia</taxon>
    </lineage>
</organism>
<reference evidence="1 2" key="1">
    <citation type="submission" date="2024-02" db="EMBL/GenBank/DDBJ databases">
        <title>De novo assembly and annotation of 12 fungi associated with fruit tree decline syndrome in Ontario, Canada.</title>
        <authorList>
            <person name="Sulman M."/>
            <person name="Ellouze W."/>
            <person name="Ilyukhin E."/>
        </authorList>
    </citation>
    <scope>NUCLEOTIDE SEQUENCE [LARGE SCALE GENOMIC DNA]</scope>
    <source>
        <strain evidence="1 2">FDS-637</strain>
    </source>
</reference>